<evidence type="ECO:0000256" key="1">
    <source>
        <dbReference type="SAM" id="MobiDB-lite"/>
    </source>
</evidence>
<name>A0ABW3FEG1_9HYPH</name>
<dbReference type="Proteomes" id="UP001597101">
    <property type="component" value="Unassembled WGS sequence"/>
</dbReference>
<feature type="chain" id="PRO_5046439983" evidence="2">
    <location>
        <begin position="40"/>
        <end position="913"/>
    </location>
</feature>
<feature type="signal peptide" evidence="2">
    <location>
        <begin position="1"/>
        <end position="39"/>
    </location>
</feature>
<evidence type="ECO:0000313" key="4">
    <source>
        <dbReference type="Proteomes" id="UP001597101"/>
    </source>
</evidence>
<reference evidence="4" key="1">
    <citation type="journal article" date="2019" name="Int. J. Syst. Evol. Microbiol.">
        <title>The Global Catalogue of Microorganisms (GCM) 10K type strain sequencing project: providing services to taxonomists for standard genome sequencing and annotation.</title>
        <authorList>
            <consortium name="The Broad Institute Genomics Platform"/>
            <consortium name="The Broad Institute Genome Sequencing Center for Infectious Disease"/>
            <person name="Wu L."/>
            <person name="Ma J."/>
        </authorList>
    </citation>
    <scope>NUCLEOTIDE SEQUENCE [LARGE SCALE GENOMIC DNA]</scope>
    <source>
        <strain evidence="4">CCUG 60023</strain>
    </source>
</reference>
<dbReference type="RefSeq" id="WP_377210664.1">
    <property type="nucleotide sequence ID" value="NZ_JBHTJV010000002.1"/>
</dbReference>
<proteinExistence type="predicted"/>
<comment type="caution">
    <text evidence="3">The sequence shown here is derived from an EMBL/GenBank/DDBJ whole genome shotgun (WGS) entry which is preliminary data.</text>
</comment>
<protein>
    <submittedName>
        <fullName evidence="3">Uncharacterized protein</fullName>
    </submittedName>
</protein>
<evidence type="ECO:0000313" key="3">
    <source>
        <dbReference type="EMBL" id="MFD0914802.1"/>
    </source>
</evidence>
<feature type="region of interest" description="Disordered" evidence="1">
    <location>
        <begin position="594"/>
        <end position="613"/>
    </location>
</feature>
<sequence length="913" mass="97445">MPHAQLARTFAQPLLSLCRTLCALALALLALLSASTAQAQITAPGVLYYNSFLPGRYDLNIMFDPRGQQPRLFFRYGVNAPVDCLRPLTKARGEAWEHVCKFALENGGYLDADAFVIRTGNNPPLYSGILKARDGTEIARIHLSQNQQARLTINLMENSNLGGDPRVLTNPGTVSIGIPYDSQPIGSADFFIDEQRYNLETDKASFFFQRKPRSDISSRGQMEYDFGARMLPDAECPGPGEVWQQICEAAKASENGEVMFKGFAALTPSGLPFTSALRRLVSDPTIRRVGIQKDSPVLKVAPGWPGPEGFDTFARDFKVGVNPNNIFVGQLAGFWQDQSSAFPKLQYKFTPIDRTRVGVEVRAFYKSNCGPGAGLLQAMCETLDKGGPAYGKGELIGAGDGSGSFRGAITFQNAEGESQSLNHTLELTLEGEGAATVKLDANGSGASVAIRPIDNWDELDFEPSTAPYLASIAGPWVSKSASTSVVYEMDITKIDDETFKVVMQGFKLDGDYRPANDTFGRLEEKMDKDDESLRTEFTVKADSEAWTGQMTWPDVFGPYDAALSMFPRGGRLLLRLGNKDSTDIDKGQVFSFREGPMTDLSDKPTPPAPAPSRNDVAQACARVEAFVPQGARYTTLRHILKAVGANPTDDGKVNDCASATALMDSLGLAASGTVPWSEDDAGTLLDQLAKTVGGGTITLKGADDSGTLNVENYAGCAADTDSAVCAALVKSAGQSVQVSGVIAAGAKGYGLIQLDGQPHMAMIDGSADPKVFSIIRQVSVLSSALGAKPAQQPHSAAMCKGVEAIVVPKPTFADGTPLAACSVQEGCLDEDNINAKTMLQSACNVFASGNKVGGPNCMSRGAVAGNSHQFRSNQDALMMYLQEPGGTLPSKSADYGVPCTNCEIVEELKCAKQ</sequence>
<dbReference type="EMBL" id="JBHTJV010000002">
    <property type="protein sequence ID" value="MFD0914802.1"/>
    <property type="molecule type" value="Genomic_DNA"/>
</dbReference>
<keyword evidence="2" id="KW-0732">Signal</keyword>
<accession>A0ABW3FEG1</accession>
<organism evidence="3 4">
    <name type="scientific">Pseudahrensia aquimaris</name>
    <dbReference type="NCBI Taxonomy" id="744461"/>
    <lineage>
        <taxon>Bacteria</taxon>
        <taxon>Pseudomonadati</taxon>
        <taxon>Pseudomonadota</taxon>
        <taxon>Alphaproteobacteria</taxon>
        <taxon>Hyphomicrobiales</taxon>
        <taxon>Ahrensiaceae</taxon>
        <taxon>Pseudahrensia</taxon>
    </lineage>
</organism>
<gene>
    <name evidence="3" type="ORF">ACFQ14_00105</name>
</gene>
<evidence type="ECO:0000256" key="2">
    <source>
        <dbReference type="SAM" id="SignalP"/>
    </source>
</evidence>
<keyword evidence="4" id="KW-1185">Reference proteome</keyword>